<dbReference type="InterPro" id="IPR029057">
    <property type="entry name" value="PRTase-like"/>
</dbReference>
<dbReference type="Gene3D" id="3.40.50.2020">
    <property type="match status" value="1"/>
</dbReference>
<name>A0A1X1TS81_9MYCO</name>
<reference evidence="1 2" key="1">
    <citation type="journal article" date="2019" name="Emerg. Microbes Infect.">
        <title>Comprehensive subspecies identification of 175 nontuberculous mycobacteria species based on 7547 genomic profiles.</title>
        <authorList>
            <person name="Matsumoto Y."/>
            <person name="Kinjo T."/>
            <person name="Motooka D."/>
            <person name="Nabeya D."/>
            <person name="Jung N."/>
            <person name="Uechi K."/>
            <person name="Horii T."/>
            <person name="Iida T."/>
            <person name="Fujita J."/>
            <person name="Nakamura S."/>
        </authorList>
    </citation>
    <scope>NUCLEOTIDE SEQUENCE [LARGE SCALE GENOMIC DNA]</scope>
    <source>
        <strain evidence="1 2">JCM 14738</strain>
    </source>
</reference>
<dbReference type="RefSeq" id="WP_085230917.1">
    <property type="nucleotide sequence ID" value="NZ_AP022613.1"/>
</dbReference>
<dbReference type="STRING" id="44010.AWC00_01630"/>
<dbReference type="AlphaFoldDB" id="A0A1X1TS81"/>
<dbReference type="EMBL" id="AP022613">
    <property type="protein sequence ID" value="BBZ42112.1"/>
    <property type="molecule type" value="Genomic_DNA"/>
</dbReference>
<dbReference type="Proteomes" id="UP000467385">
    <property type="component" value="Chromosome"/>
</dbReference>
<proteinExistence type="predicted"/>
<accession>A0A1X1TS81</accession>
<organism evidence="1 2">
    <name type="scientific">Mycobacterium conspicuum</name>
    <dbReference type="NCBI Taxonomy" id="44010"/>
    <lineage>
        <taxon>Bacteria</taxon>
        <taxon>Bacillati</taxon>
        <taxon>Actinomycetota</taxon>
        <taxon>Actinomycetes</taxon>
        <taxon>Mycobacteriales</taxon>
        <taxon>Mycobacteriaceae</taxon>
        <taxon>Mycobacterium</taxon>
    </lineage>
</organism>
<keyword evidence="2" id="KW-1185">Reference proteome</keyword>
<evidence type="ECO:0000313" key="2">
    <source>
        <dbReference type="Proteomes" id="UP000467385"/>
    </source>
</evidence>
<sequence>MTNADAAFAQIKRSLIQNAGGYLRNTAHIAGETCSKCRGAWMKDGCDTCYPCEFHYSSNSTADLVGSIIYAVSDSQSAKLMRGYKDTPPSKALLQRVTSLVTLGVKDHFGCVSELLGEVPTHWATVPSLKTIGSDHPLRTKILLPMLGEEYEIEVVAAEAAKGKTEQERRALDPSLYHVKADVPEGAHVLLIDDTWTSGGHIQSVAVALKRAGAVKVAALTVARWMDKDDPRTKRVLNEHFRDRPYDADVCPWTGGDCPRLIKFAPS</sequence>
<evidence type="ECO:0000313" key="1">
    <source>
        <dbReference type="EMBL" id="BBZ42112.1"/>
    </source>
</evidence>
<gene>
    <name evidence="1" type="ORF">MCNS_51750</name>
</gene>
<dbReference type="CDD" id="cd06223">
    <property type="entry name" value="PRTases_typeI"/>
    <property type="match status" value="1"/>
</dbReference>
<dbReference type="OrthoDB" id="3403421at2"/>
<protein>
    <submittedName>
        <fullName evidence="1">Uncharacterized protein</fullName>
    </submittedName>
</protein>
<dbReference type="SUPFAM" id="SSF53271">
    <property type="entry name" value="PRTase-like"/>
    <property type="match status" value="1"/>
</dbReference>
<dbReference type="InterPro" id="IPR000836">
    <property type="entry name" value="PRTase_dom"/>
</dbReference>